<dbReference type="CDD" id="cd04435">
    <property type="entry name" value="DEP_fRom2"/>
    <property type="match status" value="1"/>
</dbReference>
<feature type="compositionally biased region" description="Acidic residues" evidence="3">
    <location>
        <begin position="245"/>
        <end position="257"/>
    </location>
</feature>
<name>A0A067Q5I3_9AGAM</name>
<dbReference type="InterPro" id="IPR052233">
    <property type="entry name" value="Rho-type_GEFs"/>
</dbReference>
<keyword evidence="1" id="KW-0597">Phosphoprotein</keyword>
<dbReference type="SUPFAM" id="SSF50729">
    <property type="entry name" value="PH domain-like"/>
    <property type="match status" value="1"/>
</dbReference>
<dbReference type="OrthoDB" id="2272012at2759"/>
<dbReference type="PANTHER" id="PTHR46572:SF2">
    <property type="entry name" value="RHO1 GDP-GTP EXCHANGE PROTEIN 1-RELATED"/>
    <property type="match status" value="1"/>
</dbReference>
<feature type="compositionally biased region" description="Low complexity" evidence="3">
    <location>
        <begin position="1381"/>
        <end position="1395"/>
    </location>
</feature>
<evidence type="ECO:0008006" key="9">
    <source>
        <dbReference type="Google" id="ProtNLM"/>
    </source>
</evidence>
<dbReference type="InterPro" id="IPR041675">
    <property type="entry name" value="PH_5"/>
</dbReference>
<dbReference type="Pfam" id="PF00610">
    <property type="entry name" value="DEP"/>
    <property type="match status" value="1"/>
</dbReference>
<dbReference type="InterPro" id="IPR036390">
    <property type="entry name" value="WH_DNA-bd_sf"/>
</dbReference>
<dbReference type="SMART" id="SM00036">
    <property type="entry name" value="CNH"/>
    <property type="match status" value="1"/>
</dbReference>
<dbReference type="PROSITE" id="PS50219">
    <property type="entry name" value="CNH"/>
    <property type="match status" value="1"/>
</dbReference>
<feature type="domain" description="CNH" evidence="6">
    <location>
        <begin position="1067"/>
        <end position="1360"/>
    </location>
</feature>
<feature type="region of interest" description="Disordered" evidence="3">
    <location>
        <begin position="1381"/>
        <end position="1408"/>
    </location>
</feature>
<evidence type="ECO:0000256" key="2">
    <source>
        <dbReference type="ARBA" id="ARBA00022658"/>
    </source>
</evidence>
<feature type="compositionally biased region" description="Polar residues" evidence="3">
    <location>
        <begin position="321"/>
        <end position="334"/>
    </location>
</feature>
<feature type="domain" description="DH" evidence="5">
    <location>
        <begin position="686"/>
        <end position="873"/>
    </location>
</feature>
<evidence type="ECO:0000313" key="7">
    <source>
        <dbReference type="EMBL" id="KDQ61400.1"/>
    </source>
</evidence>
<feature type="compositionally biased region" description="Basic residues" evidence="3">
    <location>
        <begin position="414"/>
        <end position="423"/>
    </location>
</feature>
<evidence type="ECO:0000256" key="3">
    <source>
        <dbReference type="SAM" id="MobiDB-lite"/>
    </source>
</evidence>
<keyword evidence="2" id="KW-0344">Guanine-nucleotide releasing factor</keyword>
<feature type="compositionally biased region" description="Basic and acidic residues" evidence="3">
    <location>
        <begin position="364"/>
        <end position="375"/>
    </location>
</feature>
<dbReference type="SUPFAM" id="SSF46785">
    <property type="entry name" value="Winged helix' DNA-binding domain"/>
    <property type="match status" value="1"/>
</dbReference>
<feature type="region of interest" description="Disordered" evidence="3">
    <location>
        <begin position="84"/>
        <end position="111"/>
    </location>
</feature>
<dbReference type="InterPro" id="IPR000219">
    <property type="entry name" value="DH_dom"/>
</dbReference>
<dbReference type="Proteomes" id="UP000027265">
    <property type="component" value="Unassembled WGS sequence"/>
</dbReference>
<gene>
    <name evidence="7" type="ORF">JAAARDRAFT_76529</name>
</gene>
<dbReference type="GO" id="GO:0005085">
    <property type="term" value="F:guanyl-nucleotide exchange factor activity"/>
    <property type="evidence" value="ECO:0007669"/>
    <property type="project" value="UniProtKB-KW"/>
</dbReference>
<feature type="compositionally biased region" description="Polar residues" evidence="3">
    <location>
        <begin position="93"/>
        <end position="105"/>
    </location>
</feature>
<dbReference type="PANTHER" id="PTHR46572">
    <property type="entry name" value="RHO1 GDP-GTP EXCHANGE PROTEIN 1-RELATED"/>
    <property type="match status" value="1"/>
</dbReference>
<feature type="region of interest" description="Disordered" evidence="3">
    <location>
        <begin position="129"/>
        <end position="163"/>
    </location>
</feature>
<dbReference type="Gene3D" id="2.30.29.30">
    <property type="entry name" value="Pleckstrin-homology domain (PH domain)/Phosphotyrosine-binding domain (PTB)"/>
    <property type="match status" value="1"/>
</dbReference>
<feature type="compositionally biased region" description="Polar residues" evidence="3">
    <location>
        <begin position="982"/>
        <end position="995"/>
    </location>
</feature>
<feature type="region of interest" description="Disordered" evidence="3">
    <location>
        <begin position="186"/>
        <end position="423"/>
    </location>
</feature>
<dbReference type="InterPro" id="IPR035899">
    <property type="entry name" value="DBL_dom_sf"/>
</dbReference>
<organism evidence="7 8">
    <name type="scientific">Jaapia argillacea MUCL 33604</name>
    <dbReference type="NCBI Taxonomy" id="933084"/>
    <lineage>
        <taxon>Eukaryota</taxon>
        <taxon>Fungi</taxon>
        <taxon>Dikarya</taxon>
        <taxon>Basidiomycota</taxon>
        <taxon>Agaricomycotina</taxon>
        <taxon>Agaricomycetes</taxon>
        <taxon>Agaricomycetidae</taxon>
        <taxon>Jaapiales</taxon>
        <taxon>Jaapiaceae</taxon>
        <taxon>Jaapia</taxon>
    </lineage>
</organism>
<feature type="compositionally biased region" description="Low complexity" evidence="3">
    <location>
        <begin position="587"/>
        <end position="597"/>
    </location>
</feature>
<feature type="region of interest" description="Disordered" evidence="3">
    <location>
        <begin position="1"/>
        <end position="56"/>
    </location>
</feature>
<dbReference type="SMART" id="SM00325">
    <property type="entry name" value="RhoGEF"/>
    <property type="match status" value="1"/>
</dbReference>
<dbReference type="PROSITE" id="PS50010">
    <property type="entry name" value="DH_2"/>
    <property type="match status" value="1"/>
</dbReference>
<evidence type="ECO:0000259" key="6">
    <source>
        <dbReference type="PROSITE" id="PS50219"/>
    </source>
</evidence>
<sequence>MAMDRPLGPRQPTDKRHTAYESIFGRPNAPQQPPPNGPYSTPAYPSTPYQPVNGYQYAYPPQQYQIDARHSYPAQMYNGQQVYVQPQPAPPTSYRQSYYPSSSVHPNQLPPQQLYQYQPGPYAQQANFAPSVHSRARSVASSTHAHGTVAPEPQEPPDPALESLTRAGLTPAQAYQAQVYYNSPMGQQGAFIPPPQSNHSHQSHRTNRSPRHSLSQNGGSNQHTPEPPRIGVDIVNDNGRLGIDFADDGLDGADNDSSELPYVSGSNLTPMPSLPHMHGSIDHSTTHTAAAGPSSIQAPIPSSSSRPYPLQLDTALKSVPNRPTSSSPASSTLCDISDRDTPPYHPSASRRSSESVRTTPGSAYRRERSAQDRSRSMSAAMSPQVRALLDTSSTRTTRPPIPPIPGIAGGRHSPTNHRGHAPRRTPIVYPALLSRVAAAFRDRIQVSDRVKDGLTYKDAFDGREAVDKIAYIIKTTDRNLALLLGRALDAQKFFHDVTYDHRLRDSSNELYQFQTKLSPFTSGELAHMDGKLPGDEATAQGANLERKDTGPSVEGSIKSPDTASTLPEPSPDNRETSPPPTSPATPAPATAPEFPSTETDEIYLPSGVFTLLTDCYSPTCSRDQLCYSIACPRRLEQQARLNMKPQPGLKKQISKESLGDLVEPGTLWIHSVPKEIVDSVSDTEKKRQEAINEVIYTERDFVRDMEYLRDAWINPLKVSDVVPESRRTDFLEQVFWNIHDIIAVNTRLRDALNKRQKSYAVVERIGDILLDAVPHFSPFVSYGSHQLYGKYEFEKEKSSNPDFAQFVETTERLPESRKLELNGYLTKPTTRLARYPLLLEAVLKHTSEDNPDKQVLPQVIGIIRGFLTKVNIESGRTENRFNLLQLDQQLVFRPGEEVDLRLKEEGRELVFKGALKKRGSAQGDHGELLVFLFDHALVMVKQKTKHEQYKVYRRPIPLELLLISAADDFSNNKLHSNRHKQTLTNRNSLSKNSPHAPSLPIRVDGKGGFAITFVHLGRKYYQQTLWASTYVSQKKWVEHIVKQQDIIREHSMVFDTITLSEGFFLAPNKVNCAAPFGNGRRVVYGTDDGVYMSDLQAKDPVKVLALLDVTQVDVLEEFQLLVVLSERQVITFPLEALDPNDPMAGLKRAKRISSHTSFFKAGICLGKTLVCVVKASPLSSTIKTLEPIDQNVRGRSKPTFRKLLQGGNDTLRVFKEFYIPVESSSIHFLKTKLCVGCTKGFEIVDLESLDTQGLLDPADESLEFVQSRENLKPMAIYRIENEFLLCYDEFAFYVNKNGWRSRKDFMVHWEGTPTGFALHYPYVLAFEPTFVEIRHVESGLMAQVIQGNNLRCLFADTPPSTTNTASNLHFNPYQGHGYNNSAYASSQSSRHSMQSLHQPYSPHSSRHSFGRDEILMVSDDRVMALRIKAMAQPPDSASLISSQTVPR</sequence>
<dbReference type="HOGENOM" id="CLU_001251_5_0_1"/>
<dbReference type="GO" id="GO:0035556">
    <property type="term" value="P:intracellular signal transduction"/>
    <property type="evidence" value="ECO:0007669"/>
    <property type="project" value="InterPro"/>
</dbReference>
<evidence type="ECO:0000259" key="4">
    <source>
        <dbReference type="PROSITE" id="PS50003"/>
    </source>
</evidence>
<dbReference type="CDD" id="cd00160">
    <property type="entry name" value="RhoGEF"/>
    <property type="match status" value="1"/>
</dbReference>
<dbReference type="InterPro" id="IPR036388">
    <property type="entry name" value="WH-like_DNA-bd_sf"/>
</dbReference>
<feature type="compositionally biased region" description="Low complexity" evidence="3">
    <location>
        <begin position="289"/>
        <end position="307"/>
    </location>
</feature>
<keyword evidence="8" id="KW-1185">Reference proteome</keyword>
<feature type="region of interest" description="Disordered" evidence="3">
    <location>
        <begin position="544"/>
        <end position="598"/>
    </location>
</feature>
<proteinExistence type="predicted"/>
<feature type="compositionally biased region" description="Low complexity" evidence="3">
    <location>
        <begin position="129"/>
        <end position="146"/>
    </location>
</feature>
<feature type="domain" description="PH" evidence="4">
    <location>
        <begin position="908"/>
        <end position="1045"/>
    </location>
</feature>
<dbReference type="InterPro" id="IPR001849">
    <property type="entry name" value="PH_domain"/>
</dbReference>
<dbReference type="SUPFAM" id="SSF48065">
    <property type="entry name" value="DBL homology domain (DH-domain)"/>
    <property type="match status" value="1"/>
</dbReference>
<protein>
    <recommendedName>
        <fullName evidence="9">CNH domain-containing protein</fullName>
    </recommendedName>
</protein>
<dbReference type="InterPro" id="IPR000591">
    <property type="entry name" value="DEP_dom"/>
</dbReference>
<feature type="region of interest" description="Disordered" evidence="3">
    <location>
        <begin position="976"/>
        <end position="1000"/>
    </location>
</feature>
<feature type="compositionally biased region" description="Basic residues" evidence="3">
    <location>
        <begin position="201"/>
        <end position="211"/>
    </location>
</feature>
<dbReference type="SMART" id="SM00049">
    <property type="entry name" value="DEP"/>
    <property type="match status" value="1"/>
</dbReference>
<accession>A0A067Q5I3</accession>
<dbReference type="Gene3D" id="1.20.900.10">
    <property type="entry name" value="Dbl homology (DH) domain"/>
    <property type="match status" value="1"/>
</dbReference>
<evidence type="ECO:0000313" key="8">
    <source>
        <dbReference type="Proteomes" id="UP000027265"/>
    </source>
</evidence>
<dbReference type="PROSITE" id="PS50003">
    <property type="entry name" value="PH_DOMAIN"/>
    <property type="match status" value="1"/>
</dbReference>
<dbReference type="Gene3D" id="1.10.10.10">
    <property type="entry name" value="Winged helix-like DNA-binding domain superfamily/Winged helix DNA-binding domain"/>
    <property type="match status" value="1"/>
</dbReference>
<dbReference type="Pfam" id="PF15405">
    <property type="entry name" value="PH_5"/>
    <property type="match status" value="1"/>
</dbReference>
<dbReference type="FunCoup" id="A0A067Q5I3">
    <property type="interactions" value="59"/>
</dbReference>
<evidence type="ECO:0000259" key="5">
    <source>
        <dbReference type="PROSITE" id="PS50010"/>
    </source>
</evidence>
<feature type="compositionally biased region" description="Pro residues" evidence="3">
    <location>
        <begin position="577"/>
        <end position="586"/>
    </location>
</feature>
<feature type="compositionally biased region" description="Low complexity" evidence="3">
    <location>
        <begin position="38"/>
        <end position="56"/>
    </location>
</feature>
<reference evidence="8" key="1">
    <citation type="journal article" date="2014" name="Proc. Natl. Acad. Sci. U.S.A.">
        <title>Extensive sampling of basidiomycete genomes demonstrates inadequacy of the white-rot/brown-rot paradigm for wood decay fungi.</title>
        <authorList>
            <person name="Riley R."/>
            <person name="Salamov A.A."/>
            <person name="Brown D.W."/>
            <person name="Nagy L.G."/>
            <person name="Floudas D."/>
            <person name="Held B.W."/>
            <person name="Levasseur A."/>
            <person name="Lombard V."/>
            <person name="Morin E."/>
            <person name="Otillar R."/>
            <person name="Lindquist E.A."/>
            <person name="Sun H."/>
            <person name="LaButti K.M."/>
            <person name="Schmutz J."/>
            <person name="Jabbour D."/>
            <person name="Luo H."/>
            <person name="Baker S.E."/>
            <person name="Pisabarro A.G."/>
            <person name="Walton J.D."/>
            <person name="Blanchette R.A."/>
            <person name="Henrissat B."/>
            <person name="Martin F."/>
            <person name="Cullen D."/>
            <person name="Hibbett D.S."/>
            <person name="Grigoriev I.V."/>
        </authorList>
    </citation>
    <scope>NUCLEOTIDE SEQUENCE [LARGE SCALE GENOMIC DNA]</scope>
    <source>
        <strain evidence="8">MUCL 33604</strain>
    </source>
</reference>
<dbReference type="EMBL" id="KL197712">
    <property type="protein sequence ID" value="KDQ61400.1"/>
    <property type="molecule type" value="Genomic_DNA"/>
</dbReference>
<dbReference type="Pfam" id="PF00780">
    <property type="entry name" value="CNH"/>
    <property type="match status" value="1"/>
</dbReference>
<evidence type="ECO:0000256" key="1">
    <source>
        <dbReference type="ARBA" id="ARBA00022553"/>
    </source>
</evidence>
<dbReference type="Pfam" id="PF00621">
    <property type="entry name" value="RhoGEF"/>
    <property type="match status" value="1"/>
</dbReference>
<dbReference type="InterPro" id="IPR011993">
    <property type="entry name" value="PH-like_dom_sf"/>
</dbReference>
<feature type="compositionally biased region" description="Polar residues" evidence="3">
    <location>
        <begin position="212"/>
        <end position="224"/>
    </location>
</feature>
<dbReference type="InParanoid" id="A0A067Q5I3"/>
<dbReference type="STRING" id="933084.A0A067Q5I3"/>
<dbReference type="InterPro" id="IPR001180">
    <property type="entry name" value="CNH_dom"/>
</dbReference>